<dbReference type="InterPro" id="IPR000182">
    <property type="entry name" value="GNAT_dom"/>
</dbReference>
<protein>
    <recommendedName>
        <fullName evidence="6">FHA domain-containing protein</fullName>
    </recommendedName>
</protein>
<dbReference type="InterPro" id="IPR008984">
    <property type="entry name" value="SMAD_FHA_dom_sf"/>
</dbReference>
<evidence type="ECO:0000259" key="2">
    <source>
        <dbReference type="PROSITE" id="PS50006"/>
    </source>
</evidence>
<dbReference type="Proteomes" id="UP000541610">
    <property type="component" value="Unassembled WGS sequence"/>
</dbReference>
<dbReference type="Gene3D" id="2.60.200.20">
    <property type="match status" value="1"/>
</dbReference>
<evidence type="ECO:0000259" key="3">
    <source>
        <dbReference type="PROSITE" id="PS51186"/>
    </source>
</evidence>
<feature type="domain" description="FHA" evidence="2">
    <location>
        <begin position="295"/>
        <end position="356"/>
    </location>
</feature>
<organism evidence="4 5">
    <name type="scientific">Perkinsus olseni</name>
    <name type="common">Perkinsus atlanticus</name>
    <dbReference type="NCBI Taxonomy" id="32597"/>
    <lineage>
        <taxon>Eukaryota</taxon>
        <taxon>Sar</taxon>
        <taxon>Alveolata</taxon>
        <taxon>Perkinsozoa</taxon>
        <taxon>Perkinsea</taxon>
        <taxon>Perkinsida</taxon>
        <taxon>Perkinsidae</taxon>
        <taxon>Perkinsus</taxon>
    </lineage>
</organism>
<proteinExistence type="predicted"/>
<evidence type="ECO:0008006" key="6">
    <source>
        <dbReference type="Google" id="ProtNLM"/>
    </source>
</evidence>
<dbReference type="SUPFAM" id="SSF49879">
    <property type="entry name" value="SMAD/FHA domain"/>
    <property type="match status" value="1"/>
</dbReference>
<evidence type="ECO:0000256" key="1">
    <source>
        <dbReference type="SAM" id="MobiDB-lite"/>
    </source>
</evidence>
<sequence>MGRVIVEWWMSSEHSSERGVTQADLKQVDIDAEFKSSSSSDGSESEGEDDGRPESTPEMLMRAVAVGGELAKQMTDKWVSDNQTGLKYCYSGSEKKLFMWNPRSQSMYHWKGRGSMDFMWQANQSSQQQQGQAQPQAAVAEAPKSSGDSEQADHEEKILWMTYIPSSYLWGKDPPKNMDSPQESAEDNDAAGDDEESVPSSATEPKHKKARMAADNASLLAKCDARVPGFKDFAKRWAIDVNIMRHFAKHDCMLIRHVIDSFKPTKAKAKNALQKLSLLEEAEGETRELVPPRSVVVGSAEEDLRGPSDESVTRLVLPPDAGYVSPEHFRIFPLGDDFYVQDLGSDYGITVDGLRYRSTDGPIGPLKDGSIVSIGGGSQHAPPMFLCEFNTPEELRKRRVEPATPSSPEEGTTDAEAASDATNEQFQRAEARNQLLKETCKHQRSPIDPSVVKGEGCKAMLDSMYKDDSSQFLAAVTRVADAPSSSSDEMRGEINLVFWFCAHYCRVERKRSFQAAAEVAYRPYQAGDNFKLLENDWSPLCASQSFSCIVGVSSGTKDILAVVVMTVPASSIEKEVEDAIRAKMPEPSKKIKDGIIGYISYVEVAASQRGKGMGKAILSVTCKDLREAHPKLVAMYLGVFTDNLPAIALYEKSKFVRVLHEPGSIPICGMDANLRLALFNHENGAGVYIMLLHPAGDADDPDSTVAAELN</sequence>
<feature type="compositionally biased region" description="Low complexity" evidence="1">
    <location>
        <begin position="122"/>
        <end position="142"/>
    </location>
</feature>
<dbReference type="Pfam" id="PF00498">
    <property type="entry name" value="FHA"/>
    <property type="match status" value="1"/>
</dbReference>
<reference evidence="4 5" key="1">
    <citation type="submission" date="2020-04" db="EMBL/GenBank/DDBJ databases">
        <title>Perkinsus olseni comparative genomics.</title>
        <authorList>
            <person name="Bogema D.R."/>
        </authorList>
    </citation>
    <scope>NUCLEOTIDE SEQUENCE [LARGE SCALE GENOMIC DNA]</scope>
    <source>
        <strain evidence="4">00978-12</strain>
    </source>
</reference>
<accession>A0A7J6PMT6</accession>
<dbReference type="InterPro" id="IPR016181">
    <property type="entry name" value="Acyl_CoA_acyltransferase"/>
</dbReference>
<feature type="compositionally biased region" description="Acidic residues" evidence="1">
    <location>
        <begin position="184"/>
        <end position="197"/>
    </location>
</feature>
<dbReference type="InterPro" id="IPR000253">
    <property type="entry name" value="FHA_dom"/>
</dbReference>
<dbReference type="SUPFAM" id="SSF55729">
    <property type="entry name" value="Acyl-CoA N-acyltransferases (Nat)"/>
    <property type="match status" value="1"/>
</dbReference>
<dbReference type="PROSITE" id="PS50006">
    <property type="entry name" value="FHA_DOMAIN"/>
    <property type="match status" value="1"/>
</dbReference>
<dbReference type="PROSITE" id="PS51186">
    <property type="entry name" value="GNAT"/>
    <property type="match status" value="1"/>
</dbReference>
<dbReference type="CDD" id="cd00060">
    <property type="entry name" value="FHA"/>
    <property type="match status" value="1"/>
</dbReference>
<name>A0A7J6PMT6_PEROL</name>
<feature type="region of interest" description="Disordered" evidence="1">
    <location>
        <begin position="122"/>
        <end position="152"/>
    </location>
</feature>
<evidence type="ECO:0000313" key="5">
    <source>
        <dbReference type="Proteomes" id="UP000541610"/>
    </source>
</evidence>
<feature type="region of interest" description="Disordered" evidence="1">
    <location>
        <begin position="33"/>
        <end position="58"/>
    </location>
</feature>
<feature type="region of interest" description="Disordered" evidence="1">
    <location>
        <begin position="396"/>
        <end position="424"/>
    </location>
</feature>
<feature type="domain" description="N-acetyltransferase" evidence="3">
    <location>
        <begin position="519"/>
        <end position="693"/>
    </location>
</feature>
<gene>
    <name evidence="4" type="ORF">FOZ60_014592</name>
</gene>
<dbReference type="OrthoDB" id="444591at2759"/>
<comment type="caution">
    <text evidence="4">The sequence shown here is derived from an EMBL/GenBank/DDBJ whole genome shotgun (WGS) entry which is preliminary data.</text>
</comment>
<dbReference type="Pfam" id="PF00583">
    <property type="entry name" value="Acetyltransf_1"/>
    <property type="match status" value="1"/>
</dbReference>
<evidence type="ECO:0000313" key="4">
    <source>
        <dbReference type="EMBL" id="KAF4696831.1"/>
    </source>
</evidence>
<dbReference type="Gene3D" id="3.40.630.30">
    <property type="match status" value="1"/>
</dbReference>
<dbReference type="GO" id="GO:0016747">
    <property type="term" value="F:acyltransferase activity, transferring groups other than amino-acyl groups"/>
    <property type="evidence" value="ECO:0007669"/>
    <property type="project" value="InterPro"/>
</dbReference>
<dbReference type="AlphaFoldDB" id="A0A7J6PMT6"/>
<dbReference type="EMBL" id="JABANP010000007">
    <property type="protein sequence ID" value="KAF4696831.1"/>
    <property type="molecule type" value="Genomic_DNA"/>
</dbReference>
<feature type="region of interest" description="Disordered" evidence="1">
    <location>
        <begin position="172"/>
        <end position="210"/>
    </location>
</feature>